<reference evidence="2 3" key="1">
    <citation type="submission" date="2007-03" db="EMBL/GenBank/DDBJ databases">
        <authorList>
            <person name="Fulton L."/>
            <person name="Clifton S."/>
            <person name="Fulton B."/>
            <person name="Xu J."/>
            <person name="Minx P."/>
            <person name="Pepin K.H."/>
            <person name="Johnson M."/>
            <person name="Thiruvilangam P."/>
            <person name="Bhonagiri V."/>
            <person name="Nash W.E."/>
            <person name="Mardis E.R."/>
            <person name="Wilson R.K."/>
        </authorList>
    </citation>
    <scope>NUCLEOTIDE SEQUENCE [LARGE SCALE GENOMIC DNA]</scope>
    <source>
        <strain evidence="2 3">ATCC 29174</strain>
    </source>
</reference>
<dbReference type="Proteomes" id="UP000006002">
    <property type="component" value="Unassembled WGS sequence"/>
</dbReference>
<sequence length="49" mass="5921">MIFHYRIVIVMLSGVFCVLWCKHRYGKVRKDLYEEKETCDFQGSSGKYR</sequence>
<dbReference type="AlphaFoldDB" id="A5ZWG6"/>
<accession>A5ZWG6</accession>
<organism evidence="2 3">
    <name type="scientific">Blautia obeum ATCC 29174</name>
    <dbReference type="NCBI Taxonomy" id="411459"/>
    <lineage>
        <taxon>Bacteria</taxon>
        <taxon>Bacillati</taxon>
        <taxon>Bacillota</taxon>
        <taxon>Clostridia</taxon>
        <taxon>Lachnospirales</taxon>
        <taxon>Lachnospiraceae</taxon>
        <taxon>Blautia</taxon>
    </lineage>
</organism>
<keyword evidence="1" id="KW-0472">Membrane</keyword>
<protein>
    <submittedName>
        <fullName evidence="2">Uncharacterized protein</fullName>
    </submittedName>
</protein>
<gene>
    <name evidence="2" type="ORF">RUMOBE_03359</name>
</gene>
<proteinExistence type="predicted"/>
<dbReference type="HOGENOM" id="CLU_3132910_0_0_9"/>
<evidence type="ECO:0000313" key="3">
    <source>
        <dbReference type="Proteomes" id="UP000006002"/>
    </source>
</evidence>
<reference evidence="2 3" key="2">
    <citation type="submission" date="2007-04" db="EMBL/GenBank/DDBJ databases">
        <title>Draft genome sequence of Ruminococcus obeum (ATCC 29174).</title>
        <authorList>
            <person name="Sudarsanam P."/>
            <person name="Ley R."/>
            <person name="Guruge J."/>
            <person name="Turnbaugh P.J."/>
            <person name="Mahowald M."/>
            <person name="Liep D."/>
            <person name="Gordon J."/>
        </authorList>
    </citation>
    <scope>NUCLEOTIDE SEQUENCE [LARGE SCALE GENOMIC DNA]</scope>
    <source>
        <strain evidence="2 3">ATCC 29174</strain>
    </source>
</reference>
<feature type="transmembrane region" description="Helical" evidence="1">
    <location>
        <begin position="6"/>
        <end position="21"/>
    </location>
</feature>
<keyword evidence="1" id="KW-0812">Transmembrane</keyword>
<dbReference type="EMBL" id="AAVO02000020">
    <property type="protein sequence ID" value="EDM85989.1"/>
    <property type="molecule type" value="Genomic_DNA"/>
</dbReference>
<comment type="caution">
    <text evidence="2">The sequence shown here is derived from an EMBL/GenBank/DDBJ whole genome shotgun (WGS) entry which is preliminary data.</text>
</comment>
<name>A5ZWG6_9FIRM</name>
<evidence type="ECO:0000256" key="1">
    <source>
        <dbReference type="SAM" id="Phobius"/>
    </source>
</evidence>
<keyword evidence="1" id="KW-1133">Transmembrane helix</keyword>
<evidence type="ECO:0000313" key="2">
    <source>
        <dbReference type="EMBL" id="EDM85989.1"/>
    </source>
</evidence>